<dbReference type="EMBL" id="FO082872">
    <property type="protein sequence ID" value="CCF73644.1"/>
    <property type="molecule type" value="Genomic_DNA"/>
</dbReference>
<keyword evidence="4 6" id="KW-0694">RNA-binding</keyword>
<dbReference type="InterPro" id="IPR055359">
    <property type="entry name" value="Nip7_N_euk"/>
</dbReference>
<dbReference type="SMART" id="SM00359">
    <property type="entry name" value="PUA"/>
    <property type="match status" value="1"/>
</dbReference>
<gene>
    <name evidence="8" type="ORF">BMR1_02g02440</name>
</gene>
<reference evidence="8 9" key="2">
    <citation type="journal article" date="2013" name="PLoS ONE">
        <title>Whole genome mapping and re-organization of the nuclear and mitochondrial genomes of Babesia microti isolates.</title>
        <authorList>
            <person name="Cornillot E."/>
            <person name="Dassouli A."/>
            <person name="Garg A."/>
            <person name="Pachikara N."/>
            <person name="Randazzo S."/>
            <person name="Depoix D."/>
            <person name="Carcy B."/>
            <person name="Delbecq S."/>
            <person name="Frutos R."/>
            <person name="Silva J.C."/>
            <person name="Sutton R."/>
            <person name="Krause P.J."/>
            <person name="Mamoun C.B."/>
        </authorList>
    </citation>
    <scope>NUCLEOTIDE SEQUENCE [LARGE SCALE GENOMIC DNA]</scope>
    <source>
        <strain evidence="8 9">RI</strain>
    </source>
</reference>
<dbReference type="Gene3D" id="3.10.450.220">
    <property type="match status" value="1"/>
</dbReference>
<dbReference type="InterPro" id="IPR040598">
    <property type="entry name" value="NIP7_N"/>
</dbReference>
<evidence type="ECO:0000313" key="8">
    <source>
        <dbReference type="EMBL" id="CCF73644.1"/>
    </source>
</evidence>
<dbReference type="InterPro" id="IPR002478">
    <property type="entry name" value="PUA"/>
</dbReference>
<evidence type="ECO:0000259" key="7">
    <source>
        <dbReference type="SMART" id="SM00359"/>
    </source>
</evidence>
<comment type="similarity">
    <text evidence="2 6">Belongs to the NIP7 family.</text>
</comment>
<dbReference type="Proteomes" id="UP000002899">
    <property type="component" value="Chromosome II"/>
</dbReference>
<comment type="subunit">
    <text evidence="6">Interacts with pre-ribosome complex.</text>
</comment>
<sequence>MRPLNDEETHLVFEKLAKYVGGNLPRLMEGEHFLRLHKERVYYVNKVILKHLSTIGNKNLVSAGVCIGKFTKSRQFKLTITAIQLLAHYSTNKVWLKSGDQSFLYGNHVLKRHIGRCSSSMPANSGVVIFTEINNLPIGFGVTSKSSESLEKSNPEDIAVFHQADIGEYLRHESDII</sequence>
<dbReference type="InterPro" id="IPR015947">
    <property type="entry name" value="PUA-like_sf"/>
</dbReference>
<protein>
    <recommendedName>
        <fullName evidence="6">60S ribosome subunit biogenesis protein NIP7 homolog</fullName>
    </recommendedName>
</protein>
<dbReference type="FunFam" id="3.10.450.220:FF:000001">
    <property type="entry name" value="60S ribosome subunit biogenesis protein NIP7 homolog"/>
    <property type="match status" value="1"/>
</dbReference>
<dbReference type="GO" id="GO:0005730">
    <property type="term" value="C:nucleolus"/>
    <property type="evidence" value="ECO:0007669"/>
    <property type="project" value="UniProtKB-SubCell"/>
</dbReference>
<comment type="function">
    <text evidence="6">Required for proper 27S pre-rRNA processing and 60S ribosome subunit assembly.</text>
</comment>
<dbReference type="GO" id="GO:0003723">
    <property type="term" value="F:RNA binding"/>
    <property type="evidence" value="ECO:0007669"/>
    <property type="project" value="UniProtKB-KW"/>
</dbReference>
<evidence type="ECO:0000256" key="2">
    <source>
        <dbReference type="ARBA" id="ARBA00009895"/>
    </source>
</evidence>
<evidence type="ECO:0000256" key="4">
    <source>
        <dbReference type="ARBA" id="ARBA00022884"/>
    </source>
</evidence>
<dbReference type="CDD" id="cd21151">
    <property type="entry name" value="PUA_Nip7-like"/>
    <property type="match status" value="1"/>
</dbReference>
<dbReference type="PIRSF" id="PIRSF017190">
    <property type="entry name" value="Rbsml_synth_fac_NIP7"/>
    <property type="match status" value="1"/>
</dbReference>
<dbReference type="InterPro" id="IPR016686">
    <property type="entry name" value="Ribosomal_synth_fac_NIP7"/>
</dbReference>
<dbReference type="Gene3D" id="2.30.130.10">
    <property type="entry name" value="PUA domain"/>
    <property type="match status" value="1"/>
</dbReference>
<dbReference type="RefSeq" id="XP_012648253.1">
    <property type="nucleotide sequence ID" value="XM_012792799.1"/>
</dbReference>
<evidence type="ECO:0000256" key="3">
    <source>
        <dbReference type="ARBA" id="ARBA00022517"/>
    </source>
</evidence>
<dbReference type="AlphaFoldDB" id="I7JA67"/>
<evidence type="ECO:0000256" key="5">
    <source>
        <dbReference type="ARBA" id="ARBA00023242"/>
    </source>
</evidence>
<dbReference type="VEuPathDB" id="PiroplasmaDB:BMR1_02g02440"/>
<dbReference type="InterPro" id="IPR005155">
    <property type="entry name" value="UPF0113_PUA"/>
</dbReference>
<keyword evidence="5 6" id="KW-0539">Nucleus</keyword>
<keyword evidence="3 6" id="KW-0690">Ribosome biogenesis</keyword>
<dbReference type="Pfam" id="PF17833">
    <property type="entry name" value="pre-PUA_NIP7"/>
    <property type="match status" value="1"/>
</dbReference>
<dbReference type="SUPFAM" id="SSF88802">
    <property type="entry name" value="Pre-PUA domain"/>
    <property type="match status" value="1"/>
</dbReference>
<dbReference type="KEGG" id="bmic:BMR1_02g02440"/>
<accession>I7JA67</accession>
<reference evidence="8 9" key="3">
    <citation type="journal article" date="2016" name="Sci. Rep.">
        <title>Genome-wide diversity and gene expression profiling of Babesia microti isolates identify polymorphic genes that mediate host-pathogen interactions.</title>
        <authorList>
            <person name="Silva J.C."/>
            <person name="Cornillot E."/>
            <person name="McCracken C."/>
            <person name="Usmani-Brown S."/>
            <person name="Dwivedi A."/>
            <person name="Ifeonu O.O."/>
            <person name="Crabtree J."/>
            <person name="Gotia H.T."/>
            <person name="Virji A.Z."/>
            <person name="Reynes C."/>
            <person name="Colinge J."/>
            <person name="Kumar V."/>
            <person name="Lawres L."/>
            <person name="Pazzi J.E."/>
            <person name="Pablo J.V."/>
            <person name="Hung C."/>
            <person name="Brancato J."/>
            <person name="Kumari P."/>
            <person name="Orvis J."/>
            <person name="Tretina K."/>
            <person name="Chibucos M."/>
            <person name="Ott S."/>
            <person name="Sadzewicz L."/>
            <person name="Sengamalay N."/>
            <person name="Shetty A.C."/>
            <person name="Su Q."/>
            <person name="Tallon L."/>
            <person name="Fraser C.M."/>
            <person name="Frutos R."/>
            <person name="Molina D.M."/>
            <person name="Krause P.J."/>
            <person name="Ben Mamoun C."/>
        </authorList>
    </citation>
    <scope>NUCLEOTIDE SEQUENCE [LARGE SCALE GENOMIC DNA]</scope>
    <source>
        <strain evidence="8 9">RI</strain>
    </source>
</reference>
<dbReference type="Pfam" id="PF03657">
    <property type="entry name" value="UPF0113"/>
    <property type="match status" value="1"/>
</dbReference>
<dbReference type="CDD" id="cd21146">
    <property type="entry name" value="Nip7_N_euk"/>
    <property type="match status" value="1"/>
</dbReference>
<dbReference type="InterPro" id="IPR036974">
    <property type="entry name" value="PUA_sf"/>
</dbReference>
<dbReference type="OrthoDB" id="27490at2759"/>
<reference evidence="8 9" key="1">
    <citation type="journal article" date="2012" name="Nucleic Acids Res.">
        <title>Sequencing of the smallest Apicomplexan genome from the human pathogen Babesia microti.</title>
        <authorList>
            <person name="Cornillot E."/>
            <person name="Hadj-Kaddour K."/>
            <person name="Dassouli A."/>
            <person name="Noel B."/>
            <person name="Ranwez V."/>
            <person name="Vacherie B."/>
            <person name="Augagneur Y."/>
            <person name="Bres V."/>
            <person name="Duclos A."/>
            <person name="Randazzo S."/>
            <person name="Carcy B."/>
            <person name="Debierre-Grockiego F."/>
            <person name="Delbecq S."/>
            <person name="Moubri-Menage K."/>
            <person name="Shams-Eldin H."/>
            <person name="Usmani-Brown S."/>
            <person name="Bringaud F."/>
            <person name="Wincker P."/>
            <person name="Vivares C.P."/>
            <person name="Schwarz R.T."/>
            <person name="Schetters T.P."/>
            <person name="Krause P.J."/>
            <person name="Gorenflot A."/>
            <person name="Berry V."/>
            <person name="Barbe V."/>
            <person name="Ben Mamoun C."/>
        </authorList>
    </citation>
    <scope>NUCLEOTIDE SEQUENCE [LARGE SCALE GENOMIC DNA]</scope>
    <source>
        <strain evidence="8 9">RI</strain>
    </source>
</reference>
<dbReference type="SUPFAM" id="SSF88697">
    <property type="entry name" value="PUA domain-like"/>
    <property type="match status" value="1"/>
</dbReference>
<proteinExistence type="inferred from homology"/>
<comment type="subcellular location">
    <subcellularLocation>
        <location evidence="1">Nucleus</location>
        <location evidence="1">Nucleolus</location>
    </subcellularLocation>
</comment>
<name>I7JA67_BABMR</name>
<dbReference type="GO" id="GO:0042255">
    <property type="term" value="P:ribosome assembly"/>
    <property type="evidence" value="ECO:0007669"/>
    <property type="project" value="InterPro"/>
</dbReference>
<dbReference type="OMA" id="LISMGTC"/>
<dbReference type="PROSITE" id="PS50890">
    <property type="entry name" value="PUA"/>
    <property type="match status" value="1"/>
</dbReference>
<evidence type="ECO:0000256" key="1">
    <source>
        <dbReference type="ARBA" id="ARBA00004604"/>
    </source>
</evidence>
<evidence type="ECO:0000256" key="6">
    <source>
        <dbReference type="PIRNR" id="PIRNR017190"/>
    </source>
</evidence>
<evidence type="ECO:0000313" key="9">
    <source>
        <dbReference type="Proteomes" id="UP000002899"/>
    </source>
</evidence>
<feature type="domain" description="PUA" evidence="7">
    <location>
        <begin position="92"/>
        <end position="167"/>
    </location>
</feature>
<organism evidence="8 9">
    <name type="scientific">Babesia microti (strain RI)</name>
    <dbReference type="NCBI Taxonomy" id="1133968"/>
    <lineage>
        <taxon>Eukaryota</taxon>
        <taxon>Sar</taxon>
        <taxon>Alveolata</taxon>
        <taxon>Apicomplexa</taxon>
        <taxon>Aconoidasida</taxon>
        <taxon>Piroplasmida</taxon>
        <taxon>Babesiidae</taxon>
        <taxon>Babesia</taxon>
    </lineage>
</organism>
<dbReference type="GeneID" id="24424272"/>
<keyword evidence="9" id="KW-1185">Reference proteome</keyword>